<name>A0ABV6BX61_9FLAO</name>
<dbReference type="EMBL" id="JBHLYW010000029">
    <property type="protein sequence ID" value="MFC0080041.1"/>
    <property type="molecule type" value="Genomic_DNA"/>
</dbReference>
<organism evidence="1 2">
    <name type="scientific">Flavobacterium procerum</name>
    <dbReference type="NCBI Taxonomy" id="1455569"/>
    <lineage>
        <taxon>Bacteria</taxon>
        <taxon>Pseudomonadati</taxon>
        <taxon>Bacteroidota</taxon>
        <taxon>Flavobacteriia</taxon>
        <taxon>Flavobacteriales</taxon>
        <taxon>Flavobacteriaceae</taxon>
        <taxon>Flavobacterium</taxon>
    </lineage>
</organism>
<keyword evidence="2" id="KW-1185">Reference proteome</keyword>
<reference evidence="1 2" key="1">
    <citation type="submission" date="2024-09" db="EMBL/GenBank/DDBJ databases">
        <authorList>
            <person name="Sun Q."/>
            <person name="Mori K."/>
        </authorList>
    </citation>
    <scope>NUCLEOTIDE SEQUENCE [LARGE SCALE GENOMIC DNA]</scope>
    <source>
        <strain evidence="1 2">CGMCC 1.12926</strain>
    </source>
</reference>
<proteinExistence type="predicted"/>
<gene>
    <name evidence="1" type="ORF">ACFFLS_23560</name>
</gene>
<evidence type="ECO:0000313" key="1">
    <source>
        <dbReference type="EMBL" id="MFC0080041.1"/>
    </source>
</evidence>
<sequence length="493" mass="58095">MNKINLKSTLYFFLAILFLSIKSYAKNDYDSSKISEQTKEIVKRIEKINILMGEFVGQAPRRPQQYENFEELKKKTSFEELRMLTDHPNGVVRCYAFWALAHNENVDLFSIVKTHLIDDATIETLFGCTGSVEKVGDVFINIVTPKYFDLNIKKLNEKESKALDSLLIYKNNNLDSRFTAIENVEINELLYPRIRELVTKFHNQSALATLSKYRKENDIQLILKNKGEDKSFFYTYKAIQNFPDSKFFPLLEKNLMQTLDNDHFDYDWRELYKAIATYKNTKAVDLLTIPFTKVKHQNIKKYHIDFIYDAILVNESSLYDDLLWKIWEEENIITLKGFKYLLKTNPSKTYELSKQNLLKNYNGNHENVTPFIDESIFADGLKETMLNFILANERNLAYNIISNQILESDVHDFEMYCKKVLELKETTFVEPLFKRLQTENNPNVYLQIVETLISFKDKDINKRILETRKENKNMNQNWGSDSLDQILEKNNIK</sequence>
<dbReference type="Proteomes" id="UP001589734">
    <property type="component" value="Unassembled WGS sequence"/>
</dbReference>
<evidence type="ECO:0000313" key="2">
    <source>
        <dbReference type="Proteomes" id="UP001589734"/>
    </source>
</evidence>
<comment type="caution">
    <text evidence="1">The sequence shown here is derived from an EMBL/GenBank/DDBJ whole genome shotgun (WGS) entry which is preliminary data.</text>
</comment>
<accession>A0ABV6BX61</accession>
<protein>
    <recommendedName>
        <fullName evidence="3">HEAT repeat domain-containing protein</fullName>
    </recommendedName>
</protein>
<evidence type="ECO:0008006" key="3">
    <source>
        <dbReference type="Google" id="ProtNLM"/>
    </source>
</evidence>